<organism evidence="5 6">
    <name type="scientific">Methanohalarchaeum thermophilum</name>
    <dbReference type="NCBI Taxonomy" id="1903181"/>
    <lineage>
        <taxon>Archaea</taxon>
        <taxon>Methanobacteriati</taxon>
        <taxon>Methanobacteriota</taxon>
        <taxon>Methanonatronarchaeia</taxon>
        <taxon>Methanonatronarchaeales</taxon>
        <taxon>Methanonatronarchaeaceae</taxon>
        <taxon>Candidatus Methanohalarchaeum</taxon>
    </lineage>
</organism>
<keyword evidence="6" id="KW-1185">Reference proteome</keyword>
<dbReference type="InterPro" id="IPR029044">
    <property type="entry name" value="Nucleotide-diphossugar_trans"/>
</dbReference>
<dbReference type="PANTHER" id="PTHR40392">
    <property type="entry name" value="2-PHOSPHO-L-LACTATE GUANYLYLTRANSFERASE"/>
    <property type="match status" value="1"/>
</dbReference>
<reference evidence="5" key="1">
    <citation type="submission" date="2016-12" db="EMBL/GenBank/DDBJ databases">
        <title>Discovery of methanogenic haloarchaea.</title>
        <authorList>
            <person name="Sorokin D.Y."/>
            <person name="Makarova K.S."/>
            <person name="Abbas B."/>
            <person name="Ferrer M."/>
            <person name="Golyshin P.N."/>
        </authorList>
    </citation>
    <scope>NUCLEOTIDE SEQUENCE [LARGE SCALE GENOMIC DNA]</scope>
    <source>
        <strain evidence="5">HMET1</strain>
    </source>
</reference>
<keyword evidence="1" id="KW-0808">Transferase</keyword>
<evidence type="ECO:0000256" key="1">
    <source>
        <dbReference type="ARBA" id="ARBA00022679"/>
    </source>
</evidence>
<dbReference type="GO" id="GO:0005525">
    <property type="term" value="F:GTP binding"/>
    <property type="evidence" value="ECO:0007669"/>
    <property type="project" value="UniProtKB-KW"/>
</dbReference>
<dbReference type="InterPro" id="IPR002835">
    <property type="entry name" value="CofC"/>
</dbReference>
<gene>
    <name evidence="5" type="ORF">BTN85_0157</name>
</gene>
<evidence type="ECO:0000313" key="6">
    <source>
        <dbReference type="Proteomes" id="UP000185744"/>
    </source>
</evidence>
<evidence type="ECO:0000256" key="3">
    <source>
        <dbReference type="ARBA" id="ARBA00022741"/>
    </source>
</evidence>
<comment type="caution">
    <text evidence="5">The sequence shown here is derived from an EMBL/GenBank/DDBJ whole genome shotgun (WGS) entry which is preliminary data.</text>
</comment>
<evidence type="ECO:0000256" key="4">
    <source>
        <dbReference type="ARBA" id="ARBA00023134"/>
    </source>
</evidence>
<dbReference type="FunCoup" id="A0A1Q6DTI7">
    <property type="interactions" value="78"/>
</dbReference>
<evidence type="ECO:0000313" key="5">
    <source>
        <dbReference type="EMBL" id="OKY77689.1"/>
    </source>
</evidence>
<dbReference type="Pfam" id="PF01983">
    <property type="entry name" value="CofC"/>
    <property type="match status" value="1"/>
</dbReference>
<accession>A0A1Q6DTI7</accession>
<evidence type="ECO:0000256" key="2">
    <source>
        <dbReference type="ARBA" id="ARBA00022695"/>
    </source>
</evidence>
<dbReference type="GO" id="GO:0043814">
    <property type="term" value="F:phospholactate guanylyltransferase activity"/>
    <property type="evidence" value="ECO:0007669"/>
    <property type="project" value="InterPro"/>
</dbReference>
<dbReference type="Proteomes" id="UP000185744">
    <property type="component" value="Unassembled WGS sequence"/>
</dbReference>
<dbReference type="Gene3D" id="3.90.550.10">
    <property type="entry name" value="Spore Coat Polysaccharide Biosynthesis Protein SpsA, Chain A"/>
    <property type="match status" value="1"/>
</dbReference>
<dbReference type="EMBL" id="MSDW01000001">
    <property type="protein sequence ID" value="OKY77689.1"/>
    <property type="molecule type" value="Genomic_DNA"/>
</dbReference>
<proteinExistence type="predicted"/>
<sequence length="162" mass="18576">MLDEVIRTISDLTDVFIVSPDLKRYNGNAKIIKSPKKLNPSLNFAIDKLKLPVLILPSDIPFIEKKDIKKVLKKDKDVILCPGNRGGTNALFLRKKIDLNYDNNSFNNHLKDIKEKDYSYTILDNERIRFDIDELSDLKKAKSLANGKLESFLKNKVGEEIK</sequence>
<dbReference type="SUPFAM" id="SSF53448">
    <property type="entry name" value="Nucleotide-diphospho-sugar transferases"/>
    <property type="match status" value="1"/>
</dbReference>
<dbReference type="PANTHER" id="PTHR40392:SF1">
    <property type="entry name" value="2-PHOSPHO-L-LACTATE GUANYLYLTRANSFERASE"/>
    <property type="match status" value="1"/>
</dbReference>
<protein>
    <submittedName>
        <fullName evidence="5">2-phospho-L-lactate guanylyltransferase, coenzyme F420 biosynthesis enzyme</fullName>
    </submittedName>
</protein>
<dbReference type="InParanoid" id="A0A1Q6DTI7"/>
<name>A0A1Q6DTI7_METT1</name>
<dbReference type="STRING" id="1903181.BTN85_0157"/>
<keyword evidence="3" id="KW-0547">Nucleotide-binding</keyword>
<keyword evidence="2 5" id="KW-0548">Nucleotidyltransferase</keyword>
<dbReference type="AlphaFoldDB" id="A0A1Q6DTI7"/>
<keyword evidence="4" id="KW-0342">GTP-binding</keyword>